<protein>
    <submittedName>
        <fullName evidence="1">Uncharacterized protein</fullName>
    </submittedName>
</protein>
<reference evidence="1 2" key="1">
    <citation type="submission" date="2019-11" db="EMBL/GenBank/DDBJ databases">
        <authorList>
            <person name="Jiao W.-B."/>
            <person name="Schneeberger K."/>
        </authorList>
    </citation>
    <scope>NUCLEOTIDE SEQUENCE [LARGE SCALE GENOMIC DNA]</scope>
    <source>
        <strain evidence="2">cv. An-1</strain>
    </source>
</reference>
<accession>A0A654FH22</accession>
<evidence type="ECO:0000313" key="2">
    <source>
        <dbReference type="Proteomes" id="UP000426265"/>
    </source>
</evidence>
<proteinExistence type="predicted"/>
<evidence type="ECO:0000313" key="1">
    <source>
        <dbReference type="EMBL" id="VYS59112.1"/>
    </source>
</evidence>
<dbReference type="AlphaFoldDB" id="A0A654FH22"/>
<dbReference type="ExpressionAtlas" id="A0A654FH22">
    <property type="expression patterns" value="differential"/>
</dbReference>
<dbReference type="EMBL" id="CACRSJ010000106">
    <property type="protein sequence ID" value="VYS59112.1"/>
    <property type="molecule type" value="Genomic_DNA"/>
</dbReference>
<dbReference type="Proteomes" id="UP000426265">
    <property type="component" value="Unassembled WGS sequence"/>
</dbReference>
<gene>
    <name evidence="1" type="ORF">AN1_LOCUS14554</name>
</gene>
<sequence length="148" mass="16544">MAKYSLVRVDEFCDGRLQAIDKSMIPKKMTSKDLSRGELICCVFGGLGPLVLSRLSCHSPSFVSIRLCLESFAGFRCLSGTQMLSRLIGLIWTRNDSRSRETGVSNIGSIDPITRTIDPVFIIEDKSSASIQFELCFLSYLFVLFIFL</sequence>
<name>A0A654FH22_ARATH</name>
<organism evidence="1 2">
    <name type="scientific">Arabidopsis thaliana</name>
    <name type="common">Mouse-ear cress</name>
    <dbReference type="NCBI Taxonomy" id="3702"/>
    <lineage>
        <taxon>Eukaryota</taxon>
        <taxon>Viridiplantae</taxon>
        <taxon>Streptophyta</taxon>
        <taxon>Embryophyta</taxon>
        <taxon>Tracheophyta</taxon>
        <taxon>Spermatophyta</taxon>
        <taxon>Magnoliopsida</taxon>
        <taxon>eudicotyledons</taxon>
        <taxon>Gunneridae</taxon>
        <taxon>Pentapetalae</taxon>
        <taxon>rosids</taxon>
        <taxon>malvids</taxon>
        <taxon>Brassicales</taxon>
        <taxon>Brassicaceae</taxon>
        <taxon>Camelineae</taxon>
        <taxon>Arabidopsis</taxon>
    </lineage>
</organism>